<proteinExistence type="predicted"/>
<protein>
    <submittedName>
        <fullName evidence="2">Uncharacterized protein</fullName>
    </submittedName>
</protein>
<dbReference type="Proteomes" id="UP000027138">
    <property type="component" value="Unassembled WGS sequence"/>
</dbReference>
<evidence type="ECO:0000313" key="3">
    <source>
        <dbReference type="Proteomes" id="UP000027138"/>
    </source>
</evidence>
<organism evidence="2 3">
    <name type="scientific">Jatropha curcas</name>
    <name type="common">Barbados nut</name>
    <dbReference type="NCBI Taxonomy" id="180498"/>
    <lineage>
        <taxon>Eukaryota</taxon>
        <taxon>Viridiplantae</taxon>
        <taxon>Streptophyta</taxon>
        <taxon>Embryophyta</taxon>
        <taxon>Tracheophyta</taxon>
        <taxon>Spermatophyta</taxon>
        <taxon>Magnoliopsida</taxon>
        <taxon>eudicotyledons</taxon>
        <taxon>Gunneridae</taxon>
        <taxon>Pentapetalae</taxon>
        <taxon>rosids</taxon>
        <taxon>fabids</taxon>
        <taxon>Malpighiales</taxon>
        <taxon>Euphorbiaceae</taxon>
        <taxon>Crotonoideae</taxon>
        <taxon>Jatropheae</taxon>
        <taxon>Jatropha</taxon>
    </lineage>
</organism>
<evidence type="ECO:0000256" key="1">
    <source>
        <dbReference type="SAM" id="MobiDB-lite"/>
    </source>
</evidence>
<name>A0A067L089_JATCU</name>
<keyword evidence="3" id="KW-1185">Reference proteome</keyword>
<gene>
    <name evidence="2" type="ORF">JCGZ_05349</name>
</gene>
<dbReference type="AlphaFoldDB" id="A0A067L089"/>
<feature type="region of interest" description="Disordered" evidence="1">
    <location>
        <begin position="60"/>
        <end position="102"/>
    </location>
</feature>
<sequence>MAKIRFSEPEPSVPNWWEPELVRTGTRTDPNHFGSSSTSFGTVNRRFQFQSEPMVLVSSEIGQNRPKPARIGQKPAGEPAGTIDFRIIKESKPKPKPFGFKP</sequence>
<evidence type="ECO:0000313" key="2">
    <source>
        <dbReference type="EMBL" id="KDP37910.1"/>
    </source>
</evidence>
<dbReference type="EMBL" id="KK914373">
    <property type="protein sequence ID" value="KDP37910.1"/>
    <property type="molecule type" value="Genomic_DNA"/>
</dbReference>
<reference evidence="2 3" key="1">
    <citation type="journal article" date="2014" name="PLoS ONE">
        <title>Global Analysis of Gene Expression Profiles in Physic Nut (Jatropha curcas L.) Seedlings Exposed to Salt Stress.</title>
        <authorList>
            <person name="Zhang L."/>
            <person name="Zhang C."/>
            <person name="Wu P."/>
            <person name="Chen Y."/>
            <person name="Li M."/>
            <person name="Jiang H."/>
            <person name="Wu G."/>
        </authorList>
    </citation>
    <scope>NUCLEOTIDE SEQUENCE [LARGE SCALE GENOMIC DNA]</scope>
    <source>
        <strain evidence="3">cv. GZQX0401</strain>
        <tissue evidence="2">Young leaves</tissue>
    </source>
</reference>
<accession>A0A067L089</accession>